<feature type="compositionally biased region" description="Acidic residues" evidence="1">
    <location>
        <begin position="465"/>
        <end position="476"/>
    </location>
</feature>
<feature type="compositionally biased region" description="Pro residues" evidence="1">
    <location>
        <begin position="85"/>
        <end position="105"/>
    </location>
</feature>
<evidence type="ECO:0000256" key="1">
    <source>
        <dbReference type="SAM" id="MobiDB-lite"/>
    </source>
</evidence>
<reference evidence="2" key="1">
    <citation type="journal article" date="2014" name="Genome Announc.">
        <title>Draft genome sequence of Rhodosporidium toruloides CECT1137, an oleaginous yeast of biotechnological interest.</title>
        <authorList>
            <person name="Morin N."/>
            <person name="Calcas X."/>
            <person name="Devillers H."/>
            <person name="Durrens P."/>
            <person name="Sherman D.J."/>
            <person name="Nicaud J.-M."/>
            <person name="Neuveglise C."/>
        </authorList>
    </citation>
    <scope>NUCLEOTIDE SEQUENCE</scope>
    <source>
        <strain evidence="2">CECT1137</strain>
    </source>
</reference>
<dbReference type="PANTHER" id="PTHR48125">
    <property type="entry name" value="LP07818P1"/>
    <property type="match status" value="1"/>
</dbReference>
<evidence type="ECO:0000313" key="2">
    <source>
        <dbReference type="EMBL" id="CDR44769.1"/>
    </source>
</evidence>
<name>A0A061B5K0_RHOTO</name>
<proteinExistence type="predicted"/>
<protein>
    <submittedName>
        <fullName evidence="2">RHTO0S10e00100g1_1</fullName>
    </submittedName>
</protein>
<accession>A0A061B5K0</accession>
<dbReference type="AlphaFoldDB" id="A0A061B5K0"/>
<organism evidence="2">
    <name type="scientific">Rhodotorula toruloides</name>
    <name type="common">Yeast</name>
    <name type="synonym">Rhodosporidium toruloides</name>
    <dbReference type="NCBI Taxonomy" id="5286"/>
    <lineage>
        <taxon>Eukaryota</taxon>
        <taxon>Fungi</taxon>
        <taxon>Dikarya</taxon>
        <taxon>Basidiomycota</taxon>
        <taxon>Pucciniomycotina</taxon>
        <taxon>Microbotryomycetes</taxon>
        <taxon>Sporidiobolales</taxon>
        <taxon>Sporidiobolaceae</taxon>
        <taxon>Rhodotorula</taxon>
    </lineage>
</organism>
<feature type="region of interest" description="Disordered" evidence="1">
    <location>
        <begin position="454"/>
        <end position="481"/>
    </location>
</feature>
<sequence length="736" mass="80367">MDELPKDFPVPFEEATRTVYRSHNGSLVPAFRLDSILPDYTAAAASRAFDASPPQPVFTQPAPASAPSPIVIAQPNAPTQTAPLFPAPSPSPAPAPAPAPAPDPPARTLAPSTRSSEMGWPAFSPFEARGGREIRGLVVELLPEPQTEAEQAEAGAEWAARALDDGETRAAYERMQAYNAEALGAHHVLPTYPVFRSLAPHLPEWVRRFDGMLPRWRSPLDRELVAGEIAKPFRYTYLWHVEMSAEAAGELVDGLNTSHIASLAESKGVLHSFLLCVTALTDKLDAIFDIDEEPTSIRLSLYVGWGAGSELQLNNEVRPLGHLADPASLFSVLLHALQPVQSAYPPGDVQLFLTFVTALPSSVYPNSRSVTMASEVTNAVASGAASTAGAANAISCGPVVPSQLLISYLSQLKPDQPLDPNTLPKRRPLSLRALALDKGLSRRVETTGQLTVEMMTRPSGGGGEEAVEDEDGGAEESDARQRRLEMMREEEERLKEADKRDFGMELWAAREEDSSAASLTAKQRLWSTVMSTYRIASAGATTQPTDDISSKSKQNMSLDELIEIRYGCLNASTAQLDNHLQTHFPHLVARVQGANLRLDTYRDLVHALLSRHHHAGRRTTNLFLPNELATTGSPFTAKTVREVSVHHTGNPRLAIRGVAVSRTGEVHQLRAVAFVAALPEDTQFDFVLRWSQDGQVLQLLHDGEVVRYGYEGRKGREWSKEDLRKSNMRVFLSLVP</sequence>
<gene>
    <name evidence="2" type="ORF">RHTO0S_10e00100g</name>
</gene>
<dbReference type="EMBL" id="LK052945">
    <property type="protein sequence ID" value="CDR44769.1"/>
    <property type="molecule type" value="Genomic_DNA"/>
</dbReference>
<dbReference type="OrthoDB" id="2531924at2759"/>
<feature type="compositionally biased region" description="Low complexity" evidence="1">
    <location>
        <begin position="60"/>
        <end position="75"/>
    </location>
</feature>
<dbReference type="PANTHER" id="PTHR48125:SF12">
    <property type="entry name" value="AT HOOK TRANSCRIPTION FACTOR FAMILY-RELATED"/>
    <property type="match status" value="1"/>
</dbReference>
<feature type="region of interest" description="Disordered" evidence="1">
    <location>
        <begin position="51"/>
        <end position="125"/>
    </location>
</feature>